<feature type="transmembrane region" description="Helical" evidence="6">
    <location>
        <begin position="84"/>
        <end position="106"/>
    </location>
</feature>
<dbReference type="PIRSF" id="PIRSF006483">
    <property type="entry name" value="Membrane_protein_YitT"/>
    <property type="match status" value="1"/>
</dbReference>
<dbReference type="OrthoDB" id="265478at2"/>
<name>A0A4U1C356_9SPHI</name>
<feature type="transmembrane region" description="Helical" evidence="6">
    <location>
        <begin position="112"/>
        <end position="130"/>
    </location>
</feature>
<organism evidence="8 9">
    <name type="scientific">Pedobacter cryotolerans</name>
    <dbReference type="NCBI Taxonomy" id="2571270"/>
    <lineage>
        <taxon>Bacteria</taxon>
        <taxon>Pseudomonadati</taxon>
        <taxon>Bacteroidota</taxon>
        <taxon>Sphingobacteriia</taxon>
        <taxon>Sphingobacteriales</taxon>
        <taxon>Sphingobacteriaceae</taxon>
        <taxon>Pedobacter</taxon>
    </lineage>
</organism>
<gene>
    <name evidence="8" type="ORF">FA045_11560</name>
</gene>
<evidence type="ECO:0000256" key="5">
    <source>
        <dbReference type="ARBA" id="ARBA00023136"/>
    </source>
</evidence>
<evidence type="ECO:0000256" key="4">
    <source>
        <dbReference type="ARBA" id="ARBA00022989"/>
    </source>
</evidence>
<protein>
    <submittedName>
        <fullName evidence="8">YitT family protein</fullName>
    </submittedName>
</protein>
<dbReference type="EMBL" id="SWBO01000006">
    <property type="protein sequence ID" value="TKB99548.1"/>
    <property type="molecule type" value="Genomic_DNA"/>
</dbReference>
<evidence type="ECO:0000313" key="8">
    <source>
        <dbReference type="EMBL" id="TKB99548.1"/>
    </source>
</evidence>
<reference evidence="8 9" key="1">
    <citation type="submission" date="2019-04" db="EMBL/GenBank/DDBJ databases">
        <title>Pedobacter sp. AR-2-6 sp. nov., isolated from Arctic soil.</title>
        <authorList>
            <person name="Dahal R.H."/>
            <person name="Kim D.-U."/>
        </authorList>
    </citation>
    <scope>NUCLEOTIDE SEQUENCE [LARGE SCALE GENOMIC DNA]</scope>
    <source>
        <strain evidence="8 9">AR-2-6</strain>
    </source>
</reference>
<dbReference type="InterPro" id="IPR051461">
    <property type="entry name" value="UPF0750_membrane"/>
</dbReference>
<keyword evidence="4 6" id="KW-1133">Transmembrane helix</keyword>
<comment type="subcellular location">
    <subcellularLocation>
        <location evidence="1">Cell membrane</location>
        <topology evidence="1">Multi-pass membrane protein</topology>
    </subcellularLocation>
</comment>
<evidence type="ECO:0000256" key="6">
    <source>
        <dbReference type="SAM" id="Phobius"/>
    </source>
</evidence>
<evidence type="ECO:0000256" key="1">
    <source>
        <dbReference type="ARBA" id="ARBA00004651"/>
    </source>
</evidence>
<dbReference type="Gene3D" id="3.30.70.120">
    <property type="match status" value="1"/>
</dbReference>
<dbReference type="RefSeq" id="WP_136877241.1">
    <property type="nucleotide sequence ID" value="NZ_SWBO01000006.1"/>
</dbReference>
<dbReference type="InterPro" id="IPR019264">
    <property type="entry name" value="DUF2179"/>
</dbReference>
<accession>A0A4U1C356</accession>
<sequence length="289" mass="31896">MEGHRINTKKYKHLLKEAALIICGVVAACFGLKSFLLPSHFIDGGVTGISLLVRALTGWNLSYLIVVINIPFIIMGYKQLGKRFAIKTAVAITFLSLALIFIPFQPITHDKLLIAFFGGFFLGGGIGLAMRGGCVIDGTEVLALYISRNSMFTVGNIILILNIIIFAFAAYFLNIETALYAILTYLSASNTVDFIVNGLEAYTGVTIISEKNDEIKHFIITNMKRGVTIYKGEGGYLEKKDIDIIYTVVTKLEMSKLQTEIRQIDPDAFVVQQQIADIKGGVVKRQAFH</sequence>
<dbReference type="GO" id="GO:0005886">
    <property type="term" value="C:plasma membrane"/>
    <property type="evidence" value="ECO:0007669"/>
    <property type="project" value="UniProtKB-SubCell"/>
</dbReference>
<feature type="domain" description="DUF2179" evidence="7">
    <location>
        <begin position="225"/>
        <end position="280"/>
    </location>
</feature>
<feature type="transmembrane region" description="Helical" evidence="6">
    <location>
        <begin position="151"/>
        <end position="173"/>
    </location>
</feature>
<dbReference type="InterPro" id="IPR003740">
    <property type="entry name" value="YitT"/>
</dbReference>
<proteinExistence type="predicted"/>
<evidence type="ECO:0000313" key="9">
    <source>
        <dbReference type="Proteomes" id="UP000310477"/>
    </source>
</evidence>
<keyword evidence="9" id="KW-1185">Reference proteome</keyword>
<dbReference type="PANTHER" id="PTHR33545">
    <property type="entry name" value="UPF0750 MEMBRANE PROTEIN YITT-RELATED"/>
    <property type="match status" value="1"/>
</dbReference>
<comment type="caution">
    <text evidence="8">The sequence shown here is derived from an EMBL/GenBank/DDBJ whole genome shotgun (WGS) entry which is preliminary data.</text>
</comment>
<evidence type="ECO:0000256" key="2">
    <source>
        <dbReference type="ARBA" id="ARBA00022475"/>
    </source>
</evidence>
<keyword evidence="5 6" id="KW-0472">Membrane</keyword>
<dbReference type="InterPro" id="IPR015867">
    <property type="entry name" value="N-reg_PII/ATP_PRibTrfase_C"/>
</dbReference>
<keyword evidence="2" id="KW-1003">Cell membrane</keyword>
<feature type="transmembrane region" description="Helical" evidence="6">
    <location>
        <begin position="56"/>
        <end position="77"/>
    </location>
</feature>
<dbReference type="Pfam" id="PF10035">
    <property type="entry name" value="DUF2179"/>
    <property type="match status" value="1"/>
</dbReference>
<dbReference type="AlphaFoldDB" id="A0A4U1C356"/>
<keyword evidence="3 6" id="KW-0812">Transmembrane</keyword>
<dbReference type="CDD" id="cd16380">
    <property type="entry name" value="YitT_C"/>
    <property type="match status" value="1"/>
</dbReference>
<dbReference type="Pfam" id="PF02588">
    <property type="entry name" value="YitT_membrane"/>
    <property type="match status" value="1"/>
</dbReference>
<dbReference type="PROSITE" id="PS51257">
    <property type="entry name" value="PROKAR_LIPOPROTEIN"/>
    <property type="match status" value="1"/>
</dbReference>
<evidence type="ECO:0000259" key="7">
    <source>
        <dbReference type="Pfam" id="PF10035"/>
    </source>
</evidence>
<evidence type="ECO:0000256" key="3">
    <source>
        <dbReference type="ARBA" id="ARBA00022692"/>
    </source>
</evidence>
<dbReference type="Proteomes" id="UP000310477">
    <property type="component" value="Unassembled WGS sequence"/>
</dbReference>
<dbReference type="PANTHER" id="PTHR33545:SF3">
    <property type="entry name" value="UPF0750 MEMBRANE PROTEIN YQFU"/>
    <property type="match status" value="1"/>
</dbReference>
<feature type="transmembrane region" description="Helical" evidence="6">
    <location>
        <begin position="18"/>
        <end position="36"/>
    </location>
</feature>